<reference evidence="4" key="1">
    <citation type="journal article" date="2019" name="Int. J. Syst. Evol. Microbiol.">
        <title>The Global Catalogue of Microorganisms (GCM) 10K type strain sequencing project: providing services to taxonomists for standard genome sequencing and annotation.</title>
        <authorList>
            <consortium name="The Broad Institute Genomics Platform"/>
            <consortium name="The Broad Institute Genome Sequencing Center for Infectious Disease"/>
            <person name="Wu L."/>
            <person name="Ma J."/>
        </authorList>
    </citation>
    <scope>NUCLEOTIDE SEQUENCE [LARGE SCALE GENOMIC DNA]</scope>
    <source>
        <strain evidence="4">JCM 16013</strain>
    </source>
</reference>
<dbReference type="PRINTS" id="PR00359">
    <property type="entry name" value="BP450"/>
</dbReference>
<dbReference type="InterPro" id="IPR036396">
    <property type="entry name" value="Cyt_P450_sf"/>
</dbReference>
<evidence type="ECO:0000256" key="2">
    <source>
        <dbReference type="RuleBase" id="RU000461"/>
    </source>
</evidence>
<comment type="caution">
    <text evidence="3">The sequence shown here is derived from an EMBL/GenBank/DDBJ whole genome shotgun (WGS) entry which is preliminary data.</text>
</comment>
<dbReference type="SUPFAM" id="SSF48264">
    <property type="entry name" value="Cytochrome P450"/>
    <property type="match status" value="1"/>
</dbReference>
<sequence>MQGAADVRGAAVVVETPALRFTRNMTESDIWFQDPYAASRDGRRPGGPLFVPALDAWVVARHDDVREVLRRADDFSSANTLPMDEHLAPAVRAELADSVGGRRVVVNSDGAEHRRYRAPLLAGLTPARVEAAAPFVAEQAARLVDGFAGSGEVEFVGGFAAPLAAGVIGHLIGLDPEDVARAVHGTAQALVMHFLPVGEDRKIAAARDFAAMRAMFDDFARRRRAEPRDDLGTSLLTALAPGTGELTLDERHEVVSNLQNLFIAGFITATPLLGTMVLNLLRHREQWEALCAEPDLIPGAVEEALRYDTSMQSVRRVTKAPVTLAGVEIPAGATLMVMLASANHDPAVHERADEFDITRAGGGQLSFGHGPHACVGAQLFREEAGATLRTLTERLPGLRLRPEEPGTMGHTVIPRDGSLQVLNLVW</sequence>
<proteinExistence type="inferred from homology"/>
<dbReference type="InterPro" id="IPR001128">
    <property type="entry name" value="Cyt_P450"/>
</dbReference>
<keyword evidence="2" id="KW-0503">Monooxygenase</keyword>
<evidence type="ECO:0000313" key="3">
    <source>
        <dbReference type="EMBL" id="GAA1982793.1"/>
    </source>
</evidence>
<name>A0ABP5DPI7_9ACTN</name>
<keyword evidence="2" id="KW-0408">Iron</keyword>
<dbReference type="Proteomes" id="UP001499854">
    <property type="component" value="Unassembled WGS sequence"/>
</dbReference>
<evidence type="ECO:0000313" key="4">
    <source>
        <dbReference type="Proteomes" id="UP001499854"/>
    </source>
</evidence>
<dbReference type="Gene3D" id="1.10.630.10">
    <property type="entry name" value="Cytochrome P450"/>
    <property type="match status" value="1"/>
</dbReference>
<keyword evidence="2" id="KW-0349">Heme</keyword>
<evidence type="ECO:0008006" key="5">
    <source>
        <dbReference type="Google" id="ProtNLM"/>
    </source>
</evidence>
<dbReference type="EMBL" id="BAAAQM010000030">
    <property type="protein sequence ID" value="GAA1982793.1"/>
    <property type="molecule type" value="Genomic_DNA"/>
</dbReference>
<accession>A0ABP5DPI7</accession>
<dbReference type="InterPro" id="IPR017972">
    <property type="entry name" value="Cyt_P450_CS"/>
</dbReference>
<dbReference type="PANTHER" id="PTHR46696">
    <property type="entry name" value="P450, PUTATIVE (EUROFUNG)-RELATED"/>
    <property type="match status" value="1"/>
</dbReference>
<evidence type="ECO:0000256" key="1">
    <source>
        <dbReference type="ARBA" id="ARBA00010617"/>
    </source>
</evidence>
<organism evidence="3 4">
    <name type="scientific">Catenulispora subtropica</name>
    <dbReference type="NCBI Taxonomy" id="450798"/>
    <lineage>
        <taxon>Bacteria</taxon>
        <taxon>Bacillati</taxon>
        <taxon>Actinomycetota</taxon>
        <taxon>Actinomycetes</taxon>
        <taxon>Catenulisporales</taxon>
        <taxon>Catenulisporaceae</taxon>
        <taxon>Catenulispora</taxon>
    </lineage>
</organism>
<keyword evidence="2" id="KW-0479">Metal-binding</keyword>
<dbReference type="PROSITE" id="PS00086">
    <property type="entry name" value="CYTOCHROME_P450"/>
    <property type="match status" value="1"/>
</dbReference>
<comment type="similarity">
    <text evidence="1 2">Belongs to the cytochrome P450 family.</text>
</comment>
<dbReference type="InterPro" id="IPR002397">
    <property type="entry name" value="Cyt_P450_B"/>
</dbReference>
<keyword evidence="4" id="KW-1185">Reference proteome</keyword>
<keyword evidence="2" id="KW-0560">Oxidoreductase</keyword>
<dbReference type="Pfam" id="PF00067">
    <property type="entry name" value="p450"/>
    <property type="match status" value="1"/>
</dbReference>
<dbReference type="PANTHER" id="PTHR46696:SF6">
    <property type="entry name" value="P450, PUTATIVE (EUROFUNG)-RELATED"/>
    <property type="match status" value="1"/>
</dbReference>
<protein>
    <recommendedName>
        <fullName evidence="5">Cytochrome P450</fullName>
    </recommendedName>
</protein>
<gene>
    <name evidence="3" type="ORF">GCM10009838_50510</name>
</gene>